<protein>
    <submittedName>
        <fullName evidence="1">Uncharacterized protein</fullName>
    </submittedName>
</protein>
<organism evidence="1 2">
    <name type="scientific">Ascoidea rubescens DSM 1968</name>
    <dbReference type="NCBI Taxonomy" id="1344418"/>
    <lineage>
        <taxon>Eukaryota</taxon>
        <taxon>Fungi</taxon>
        <taxon>Dikarya</taxon>
        <taxon>Ascomycota</taxon>
        <taxon>Saccharomycotina</taxon>
        <taxon>Saccharomycetes</taxon>
        <taxon>Ascoideaceae</taxon>
        <taxon>Ascoidea</taxon>
    </lineage>
</organism>
<dbReference type="OrthoDB" id="3987248at2759"/>
<name>A0A1D2VRF0_9ASCO</name>
<dbReference type="Pfam" id="PF11561">
    <property type="entry name" value="Saw1"/>
    <property type="match status" value="2"/>
</dbReference>
<gene>
    <name evidence="1" type="ORF">ASCRUDRAFT_68187</name>
</gene>
<proteinExistence type="predicted"/>
<sequence>MAPVTVFVKIQGKLVLPIKIHINRKSILSSHLSNNKNSKNVIFESTISSKNLIKLRKAPRIIMSNNDMKYLVNNVIKKELLAILFNDAAQDNESHTTNYDSDSINLLITKKNWKLNLNIKKGLLSTLRMILNVHSALDDLCLDRIDPSVINSSYNLLQKTSHREFVTKIDIDSDPEAEPAEETKSAVHFKYNNLFVFSKGIDLYVLQKEL</sequence>
<reference evidence="2" key="1">
    <citation type="submission" date="2016-05" db="EMBL/GenBank/DDBJ databases">
        <title>Comparative genomics of biotechnologically important yeasts.</title>
        <authorList>
            <consortium name="DOE Joint Genome Institute"/>
            <person name="Riley R."/>
            <person name="Haridas S."/>
            <person name="Wolfe K.H."/>
            <person name="Lopes M.R."/>
            <person name="Hittinger C.T."/>
            <person name="Goker M."/>
            <person name="Salamov A."/>
            <person name="Wisecaver J."/>
            <person name="Long T.M."/>
            <person name="Aerts A.L."/>
            <person name="Barry K."/>
            <person name="Choi C."/>
            <person name="Clum A."/>
            <person name="Coughlan A.Y."/>
            <person name="Deshpande S."/>
            <person name="Douglass A.P."/>
            <person name="Hanson S.J."/>
            <person name="Klenk H.-P."/>
            <person name="Labutti K."/>
            <person name="Lapidus A."/>
            <person name="Lindquist E."/>
            <person name="Lipzen A."/>
            <person name="Meier-Kolthoff J.P."/>
            <person name="Ohm R.A."/>
            <person name="Otillar R.P."/>
            <person name="Pangilinan J."/>
            <person name="Peng Y."/>
            <person name="Rokas A."/>
            <person name="Rosa C.A."/>
            <person name="Scheuner C."/>
            <person name="Sibirny A.A."/>
            <person name="Slot J.C."/>
            <person name="Stielow J.B."/>
            <person name="Sun H."/>
            <person name="Kurtzman C.P."/>
            <person name="Blackwell M."/>
            <person name="Grigoriev I.V."/>
            <person name="Jeffries T.W."/>
        </authorList>
    </citation>
    <scope>NUCLEOTIDE SEQUENCE [LARGE SCALE GENOMIC DNA]</scope>
    <source>
        <strain evidence="2">DSM 1968</strain>
    </source>
</reference>
<dbReference type="AlphaFoldDB" id="A0A1D2VRF0"/>
<evidence type="ECO:0000313" key="2">
    <source>
        <dbReference type="Proteomes" id="UP000095038"/>
    </source>
</evidence>
<dbReference type="InParanoid" id="A0A1D2VRF0"/>
<keyword evidence="2" id="KW-1185">Reference proteome</keyword>
<dbReference type="GO" id="GO:0070336">
    <property type="term" value="F:flap-structured DNA binding"/>
    <property type="evidence" value="ECO:0007669"/>
    <property type="project" value="InterPro"/>
</dbReference>
<accession>A0A1D2VRF0</accession>
<dbReference type="Proteomes" id="UP000095038">
    <property type="component" value="Unassembled WGS sequence"/>
</dbReference>
<dbReference type="InterPro" id="IPR021624">
    <property type="entry name" value="Saw1"/>
</dbReference>
<dbReference type="EMBL" id="KV454475">
    <property type="protein sequence ID" value="ODV64169.1"/>
    <property type="molecule type" value="Genomic_DNA"/>
</dbReference>
<dbReference type="RefSeq" id="XP_020050476.1">
    <property type="nucleotide sequence ID" value="XM_020191500.1"/>
</dbReference>
<dbReference type="GO" id="GO:0000736">
    <property type="term" value="P:double-strand break repair via single-strand annealing, removal of nonhomologous ends"/>
    <property type="evidence" value="ECO:0007669"/>
    <property type="project" value="InterPro"/>
</dbReference>
<evidence type="ECO:0000313" key="1">
    <source>
        <dbReference type="EMBL" id="ODV64169.1"/>
    </source>
</evidence>
<dbReference type="GeneID" id="30965136"/>